<evidence type="ECO:0000313" key="2">
    <source>
        <dbReference type="EMBL" id="PNT63943.1"/>
    </source>
</evidence>
<dbReference type="AlphaFoldDB" id="A0A2K2CPK9"/>
<dbReference type="EMBL" id="CM000883">
    <property type="protein sequence ID" value="PNT63943.1"/>
    <property type="molecule type" value="Genomic_DNA"/>
</dbReference>
<keyword evidence="4" id="KW-1185">Reference proteome</keyword>
<dbReference type="InParanoid" id="A0A2K2CPK9"/>
<feature type="region of interest" description="Disordered" evidence="1">
    <location>
        <begin position="1"/>
        <end position="51"/>
    </location>
</feature>
<sequence length="111" mass="12388">MDGHNNTPPPFWPSQFRRYQHEVGGSSSGNSAATQSQPNQMHVSRSLQVPQRDQRMLPVTAKQLNDAAANEPDGFPPEISYVRPPTVLHVGQLWSLRTDNAKASFCSVRYI</sequence>
<reference evidence="2" key="2">
    <citation type="submission" date="2017-06" db="EMBL/GenBank/DDBJ databases">
        <title>WGS assembly of Brachypodium distachyon.</title>
        <authorList>
            <consortium name="The International Brachypodium Initiative"/>
            <person name="Lucas S."/>
            <person name="Harmon-Smith M."/>
            <person name="Lail K."/>
            <person name="Tice H."/>
            <person name="Grimwood J."/>
            <person name="Bruce D."/>
            <person name="Barry K."/>
            <person name="Shu S."/>
            <person name="Lindquist E."/>
            <person name="Wang M."/>
            <person name="Pitluck S."/>
            <person name="Vogel J.P."/>
            <person name="Garvin D.F."/>
            <person name="Mockler T.C."/>
            <person name="Schmutz J."/>
            <person name="Rokhsar D."/>
            <person name="Bevan M.W."/>
        </authorList>
    </citation>
    <scope>NUCLEOTIDE SEQUENCE</scope>
    <source>
        <strain evidence="2">Bd21</strain>
    </source>
</reference>
<dbReference type="Proteomes" id="UP000008810">
    <property type="component" value="Chromosome 4"/>
</dbReference>
<proteinExistence type="predicted"/>
<reference evidence="2 3" key="1">
    <citation type="journal article" date="2010" name="Nature">
        <title>Genome sequencing and analysis of the model grass Brachypodium distachyon.</title>
        <authorList>
            <consortium name="International Brachypodium Initiative"/>
        </authorList>
    </citation>
    <scope>NUCLEOTIDE SEQUENCE [LARGE SCALE GENOMIC DNA]</scope>
    <source>
        <strain evidence="2 3">Bd21</strain>
    </source>
</reference>
<accession>A0A2K2CPK9</accession>
<dbReference type="Gramene" id="PNT63943">
    <property type="protein sequence ID" value="PNT63943"/>
    <property type="gene ID" value="BRADI_4g22535v3"/>
</dbReference>
<organism evidence="2">
    <name type="scientific">Brachypodium distachyon</name>
    <name type="common">Purple false brome</name>
    <name type="synonym">Trachynia distachya</name>
    <dbReference type="NCBI Taxonomy" id="15368"/>
    <lineage>
        <taxon>Eukaryota</taxon>
        <taxon>Viridiplantae</taxon>
        <taxon>Streptophyta</taxon>
        <taxon>Embryophyta</taxon>
        <taxon>Tracheophyta</taxon>
        <taxon>Spermatophyta</taxon>
        <taxon>Magnoliopsida</taxon>
        <taxon>Liliopsida</taxon>
        <taxon>Poales</taxon>
        <taxon>Poaceae</taxon>
        <taxon>BOP clade</taxon>
        <taxon>Pooideae</taxon>
        <taxon>Stipodae</taxon>
        <taxon>Brachypodieae</taxon>
        <taxon>Brachypodium</taxon>
    </lineage>
</organism>
<evidence type="ECO:0000256" key="1">
    <source>
        <dbReference type="SAM" id="MobiDB-lite"/>
    </source>
</evidence>
<evidence type="ECO:0000313" key="3">
    <source>
        <dbReference type="EnsemblPlants" id="PNT63943"/>
    </source>
</evidence>
<reference evidence="3" key="3">
    <citation type="submission" date="2018-08" db="UniProtKB">
        <authorList>
            <consortium name="EnsemblPlants"/>
        </authorList>
    </citation>
    <scope>IDENTIFICATION</scope>
    <source>
        <strain evidence="3">cv. Bd21</strain>
    </source>
</reference>
<feature type="compositionally biased region" description="Polar residues" evidence="1">
    <location>
        <begin position="28"/>
        <end position="51"/>
    </location>
</feature>
<evidence type="ECO:0000313" key="4">
    <source>
        <dbReference type="Proteomes" id="UP000008810"/>
    </source>
</evidence>
<dbReference type="EnsemblPlants" id="PNT63943">
    <property type="protein sequence ID" value="PNT63943"/>
    <property type="gene ID" value="BRADI_4g22535v3"/>
</dbReference>
<protein>
    <submittedName>
        <fullName evidence="2 3">Uncharacterized protein</fullName>
    </submittedName>
</protein>
<gene>
    <name evidence="2" type="ORF">BRADI_4g22535v3</name>
</gene>
<name>A0A2K2CPK9_BRADI</name>